<proteinExistence type="predicted"/>
<dbReference type="AlphaFoldDB" id="A0A560HLW9"/>
<dbReference type="EMBL" id="VITT01000034">
    <property type="protein sequence ID" value="TWB47528.1"/>
    <property type="molecule type" value="Genomic_DNA"/>
</dbReference>
<sequence length="88" mass="9770">MGEARQRRADAADLHLNQVHRDEAGTAQPVSLDALVFDEAERGPSDEFRLQFEAVSQLPEEDRKVVKALLDGMIVKHQAKRMVGSLSS</sequence>
<evidence type="ECO:0000313" key="1">
    <source>
        <dbReference type="EMBL" id="TWB47528.1"/>
    </source>
</evidence>
<dbReference type="Proteomes" id="UP000318050">
    <property type="component" value="Unassembled WGS sequence"/>
</dbReference>
<dbReference type="OrthoDB" id="9814751at2"/>
<reference evidence="1 2" key="1">
    <citation type="submission" date="2019-06" db="EMBL/GenBank/DDBJ databases">
        <title>Genomic Encyclopedia of Type Strains, Phase IV (KMG-V): Genome sequencing to study the core and pangenomes of soil and plant-associated prokaryotes.</title>
        <authorList>
            <person name="Whitman W."/>
        </authorList>
    </citation>
    <scope>NUCLEOTIDE SEQUENCE [LARGE SCALE GENOMIC DNA]</scope>
    <source>
        <strain evidence="1 2">BR 11140</strain>
    </source>
</reference>
<protein>
    <submittedName>
        <fullName evidence="1">Uncharacterized protein</fullName>
    </submittedName>
</protein>
<gene>
    <name evidence="1" type="ORF">FBZ92_13412</name>
</gene>
<evidence type="ECO:0000313" key="2">
    <source>
        <dbReference type="Proteomes" id="UP000318050"/>
    </source>
</evidence>
<accession>A0A560HLW9</accession>
<comment type="caution">
    <text evidence="1">The sequence shown here is derived from an EMBL/GenBank/DDBJ whole genome shotgun (WGS) entry which is preliminary data.</text>
</comment>
<organism evidence="1 2">
    <name type="scientific">Nitrospirillum amazonense</name>
    <dbReference type="NCBI Taxonomy" id="28077"/>
    <lineage>
        <taxon>Bacteria</taxon>
        <taxon>Pseudomonadati</taxon>
        <taxon>Pseudomonadota</taxon>
        <taxon>Alphaproteobacteria</taxon>
        <taxon>Rhodospirillales</taxon>
        <taxon>Azospirillaceae</taxon>
        <taxon>Nitrospirillum</taxon>
    </lineage>
</organism>
<name>A0A560HLW9_9PROT</name>